<evidence type="ECO:0000313" key="6">
    <source>
        <dbReference type="Proteomes" id="UP001225316"/>
    </source>
</evidence>
<proteinExistence type="predicted"/>
<evidence type="ECO:0000256" key="1">
    <source>
        <dbReference type="ARBA" id="ARBA00023015"/>
    </source>
</evidence>
<gene>
    <name evidence="5" type="ORF">QEH52_13085</name>
</gene>
<keyword evidence="6" id="KW-1185">Reference proteome</keyword>
<dbReference type="InterPro" id="IPR014710">
    <property type="entry name" value="RmlC-like_jellyroll"/>
</dbReference>
<evidence type="ECO:0000313" key="5">
    <source>
        <dbReference type="EMBL" id="MDQ8208451.1"/>
    </source>
</evidence>
<dbReference type="InterPro" id="IPR011051">
    <property type="entry name" value="RmlC_Cupin_sf"/>
</dbReference>
<accession>A0ABU1AWC4</accession>
<dbReference type="Proteomes" id="UP001225316">
    <property type="component" value="Unassembled WGS sequence"/>
</dbReference>
<dbReference type="InterPro" id="IPR050204">
    <property type="entry name" value="AraC_XylS_family_regulators"/>
</dbReference>
<evidence type="ECO:0000256" key="2">
    <source>
        <dbReference type="ARBA" id="ARBA00023125"/>
    </source>
</evidence>
<evidence type="ECO:0000259" key="4">
    <source>
        <dbReference type="PROSITE" id="PS01124"/>
    </source>
</evidence>
<keyword evidence="3" id="KW-0804">Transcription</keyword>
<dbReference type="SUPFAM" id="SSF46689">
    <property type="entry name" value="Homeodomain-like"/>
    <property type="match status" value="2"/>
</dbReference>
<sequence length="271" mass="30478">MNHQVDQSAHEAHTHNYLELAFILGGSARHITVQGESLCCPGQLVVVPEGAWHAYANCQRLELVNLLFSPRLLGHELAWLEEDAVMRRLLGIELNRHVKELFKIDLLKSDMERLRASLAALESAYRAGANKPSMVAKILNVLEAVRPSFVHNAPAPMASNGMHPTVMRGMDLLGQQIGDEWTLSNLAECLNLNPSYLVRLFHAETGQPPMKYLAERRAKMAANLLLSTRLRVGEIGQQVGWSDPKVFSRNFRKYFGMKASDYRRRMLGVLN</sequence>
<evidence type="ECO:0000256" key="3">
    <source>
        <dbReference type="ARBA" id="ARBA00023163"/>
    </source>
</evidence>
<reference evidence="5 6" key="1">
    <citation type="submission" date="2023-04" db="EMBL/GenBank/DDBJ databases">
        <title>A novel bacteria isolated from coastal sediment.</title>
        <authorList>
            <person name="Liu X.-J."/>
            <person name="Du Z.-J."/>
        </authorList>
    </citation>
    <scope>NUCLEOTIDE SEQUENCE [LARGE SCALE GENOMIC DNA]</scope>
    <source>
        <strain evidence="5 6">SDUM461003</strain>
    </source>
</reference>
<dbReference type="RefSeq" id="WP_308951042.1">
    <property type="nucleotide sequence ID" value="NZ_JARXHW010000031.1"/>
</dbReference>
<dbReference type="PANTHER" id="PTHR46796">
    <property type="entry name" value="HTH-TYPE TRANSCRIPTIONAL ACTIVATOR RHAS-RELATED"/>
    <property type="match status" value="1"/>
</dbReference>
<name>A0ABU1AWC4_9BACT</name>
<protein>
    <submittedName>
        <fullName evidence="5">AraC family transcriptional regulator</fullName>
    </submittedName>
</protein>
<dbReference type="InterPro" id="IPR018060">
    <property type="entry name" value="HTH_AraC"/>
</dbReference>
<dbReference type="Pfam" id="PF02311">
    <property type="entry name" value="AraC_binding"/>
    <property type="match status" value="1"/>
</dbReference>
<organism evidence="5 6">
    <name type="scientific">Thalassobacterium maritimum</name>
    <dbReference type="NCBI Taxonomy" id="3041265"/>
    <lineage>
        <taxon>Bacteria</taxon>
        <taxon>Pseudomonadati</taxon>
        <taxon>Verrucomicrobiota</taxon>
        <taxon>Opitutia</taxon>
        <taxon>Puniceicoccales</taxon>
        <taxon>Coraliomargaritaceae</taxon>
        <taxon>Thalassobacterium</taxon>
    </lineage>
</organism>
<dbReference type="InterPro" id="IPR009057">
    <property type="entry name" value="Homeodomain-like_sf"/>
</dbReference>
<dbReference type="SMART" id="SM00342">
    <property type="entry name" value="HTH_ARAC"/>
    <property type="match status" value="1"/>
</dbReference>
<dbReference type="Pfam" id="PF12833">
    <property type="entry name" value="HTH_18"/>
    <property type="match status" value="1"/>
</dbReference>
<keyword evidence="2" id="KW-0238">DNA-binding</keyword>
<dbReference type="PROSITE" id="PS01124">
    <property type="entry name" value="HTH_ARAC_FAMILY_2"/>
    <property type="match status" value="1"/>
</dbReference>
<dbReference type="EMBL" id="JARXHW010000031">
    <property type="protein sequence ID" value="MDQ8208451.1"/>
    <property type="molecule type" value="Genomic_DNA"/>
</dbReference>
<comment type="caution">
    <text evidence="5">The sequence shown here is derived from an EMBL/GenBank/DDBJ whole genome shotgun (WGS) entry which is preliminary data.</text>
</comment>
<feature type="domain" description="HTH araC/xylS-type" evidence="4">
    <location>
        <begin position="167"/>
        <end position="265"/>
    </location>
</feature>
<dbReference type="Gene3D" id="1.10.10.60">
    <property type="entry name" value="Homeodomain-like"/>
    <property type="match status" value="2"/>
</dbReference>
<keyword evidence="1" id="KW-0805">Transcription regulation</keyword>
<dbReference type="InterPro" id="IPR003313">
    <property type="entry name" value="AraC-bd"/>
</dbReference>
<dbReference type="SUPFAM" id="SSF51182">
    <property type="entry name" value="RmlC-like cupins"/>
    <property type="match status" value="1"/>
</dbReference>
<dbReference type="Gene3D" id="2.60.120.10">
    <property type="entry name" value="Jelly Rolls"/>
    <property type="match status" value="1"/>
</dbReference>